<protein>
    <submittedName>
        <fullName evidence="1">Uncharacterized protein</fullName>
    </submittedName>
</protein>
<evidence type="ECO:0000313" key="1">
    <source>
        <dbReference type="EMBL" id="GIY19399.1"/>
    </source>
</evidence>
<comment type="caution">
    <text evidence="1">The sequence shown here is derived from an EMBL/GenBank/DDBJ whole genome shotgun (WGS) entry which is preliminary data.</text>
</comment>
<proteinExistence type="predicted"/>
<dbReference type="EMBL" id="BPLQ01006032">
    <property type="protein sequence ID" value="GIY19399.1"/>
    <property type="molecule type" value="Genomic_DNA"/>
</dbReference>
<accession>A0AAV4RC35</accession>
<organism evidence="1 2">
    <name type="scientific">Caerostris darwini</name>
    <dbReference type="NCBI Taxonomy" id="1538125"/>
    <lineage>
        <taxon>Eukaryota</taxon>
        <taxon>Metazoa</taxon>
        <taxon>Ecdysozoa</taxon>
        <taxon>Arthropoda</taxon>
        <taxon>Chelicerata</taxon>
        <taxon>Arachnida</taxon>
        <taxon>Araneae</taxon>
        <taxon>Araneomorphae</taxon>
        <taxon>Entelegynae</taxon>
        <taxon>Araneoidea</taxon>
        <taxon>Araneidae</taxon>
        <taxon>Caerostris</taxon>
    </lineage>
</organism>
<keyword evidence="2" id="KW-1185">Reference proteome</keyword>
<name>A0AAV4RC35_9ARAC</name>
<evidence type="ECO:0000313" key="2">
    <source>
        <dbReference type="Proteomes" id="UP001054837"/>
    </source>
</evidence>
<dbReference type="AlphaFoldDB" id="A0AAV4RC35"/>
<dbReference type="Proteomes" id="UP001054837">
    <property type="component" value="Unassembled WGS sequence"/>
</dbReference>
<gene>
    <name evidence="1" type="ORF">CDAR_414711</name>
</gene>
<reference evidence="1 2" key="1">
    <citation type="submission" date="2021-06" db="EMBL/GenBank/DDBJ databases">
        <title>Caerostris darwini draft genome.</title>
        <authorList>
            <person name="Kono N."/>
            <person name="Arakawa K."/>
        </authorList>
    </citation>
    <scope>NUCLEOTIDE SEQUENCE [LARGE SCALE GENOMIC DNA]</scope>
</reference>
<sequence>MCRQFQREHFVERFDDLGEALEGMVSQPYPISRQRLPACKGSACTPHPFQAFLLGHKTSRWFEGINFISGMKYVLLHEHSNLLVLSPTKFQFSPFHIRNVPTARMLNGLQLAAGDRRESDKQLTTEVL</sequence>